<protein>
    <submittedName>
        <fullName evidence="1">Uncharacterized protein</fullName>
    </submittedName>
</protein>
<evidence type="ECO:0000313" key="1">
    <source>
        <dbReference type="EMBL" id="KAI9392922.1"/>
    </source>
</evidence>
<proteinExistence type="predicted"/>
<gene>
    <name evidence="1" type="ORF">POPTR_006G157501v4</name>
</gene>
<keyword evidence="2" id="KW-1185">Reference proteome</keyword>
<evidence type="ECO:0000313" key="2">
    <source>
        <dbReference type="Proteomes" id="UP000006729"/>
    </source>
</evidence>
<reference evidence="1 2" key="1">
    <citation type="journal article" date="2006" name="Science">
        <title>The genome of black cottonwood, Populus trichocarpa (Torr. &amp; Gray).</title>
        <authorList>
            <person name="Tuskan G.A."/>
            <person name="Difazio S."/>
            <person name="Jansson S."/>
            <person name="Bohlmann J."/>
            <person name="Grigoriev I."/>
            <person name="Hellsten U."/>
            <person name="Putnam N."/>
            <person name="Ralph S."/>
            <person name="Rombauts S."/>
            <person name="Salamov A."/>
            <person name="Schein J."/>
            <person name="Sterck L."/>
            <person name="Aerts A."/>
            <person name="Bhalerao R.R."/>
            <person name="Bhalerao R.P."/>
            <person name="Blaudez D."/>
            <person name="Boerjan W."/>
            <person name="Brun A."/>
            <person name="Brunner A."/>
            <person name="Busov V."/>
            <person name="Campbell M."/>
            <person name="Carlson J."/>
            <person name="Chalot M."/>
            <person name="Chapman J."/>
            <person name="Chen G.L."/>
            <person name="Cooper D."/>
            <person name="Coutinho P.M."/>
            <person name="Couturier J."/>
            <person name="Covert S."/>
            <person name="Cronk Q."/>
            <person name="Cunningham R."/>
            <person name="Davis J."/>
            <person name="Degroeve S."/>
            <person name="Dejardin A."/>
            <person name="Depamphilis C."/>
            <person name="Detter J."/>
            <person name="Dirks B."/>
            <person name="Dubchak I."/>
            <person name="Duplessis S."/>
            <person name="Ehlting J."/>
            <person name="Ellis B."/>
            <person name="Gendler K."/>
            <person name="Goodstein D."/>
            <person name="Gribskov M."/>
            <person name="Grimwood J."/>
            <person name="Groover A."/>
            <person name="Gunter L."/>
            <person name="Hamberger B."/>
            <person name="Heinze B."/>
            <person name="Helariutta Y."/>
            <person name="Henrissat B."/>
            <person name="Holligan D."/>
            <person name="Holt R."/>
            <person name="Huang W."/>
            <person name="Islam-Faridi N."/>
            <person name="Jones S."/>
            <person name="Jones-Rhoades M."/>
            <person name="Jorgensen R."/>
            <person name="Joshi C."/>
            <person name="Kangasjarvi J."/>
            <person name="Karlsson J."/>
            <person name="Kelleher C."/>
            <person name="Kirkpatrick R."/>
            <person name="Kirst M."/>
            <person name="Kohler A."/>
            <person name="Kalluri U."/>
            <person name="Larimer F."/>
            <person name="Leebens-Mack J."/>
            <person name="Leple J.C."/>
            <person name="Locascio P."/>
            <person name="Lou Y."/>
            <person name="Lucas S."/>
            <person name="Martin F."/>
            <person name="Montanini B."/>
            <person name="Napoli C."/>
            <person name="Nelson D.R."/>
            <person name="Nelson C."/>
            <person name="Nieminen K."/>
            <person name="Nilsson O."/>
            <person name="Pereda V."/>
            <person name="Peter G."/>
            <person name="Philippe R."/>
            <person name="Pilate G."/>
            <person name="Poliakov A."/>
            <person name="Razumovskaya J."/>
            <person name="Richardson P."/>
            <person name="Rinaldi C."/>
            <person name="Ritland K."/>
            <person name="Rouze P."/>
            <person name="Ryaboy D."/>
            <person name="Schmutz J."/>
            <person name="Schrader J."/>
            <person name="Segerman B."/>
            <person name="Shin H."/>
            <person name="Siddiqui A."/>
            <person name="Sterky F."/>
            <person name="Terry A."/>
            <person name="Tsai C.J."/>
            <person name="Uberbacher E."/>
            <person name="Unneberg P."/>
            <person name="Vahala J."/>
            <person name="Wall K."/>
            <person name="Wessler S."/>
            <person name="Yang G."/>
            <person name="Yin T."/>
            <person name="Douglas C."/>
            <person name="Marra M."/>
            <person name="Sandberg G."/>
            <person name="Van de Peer Y."/>
            <person name="Rokhsar D."/>
        </authorList>
    </citation>
    <scope>NUCLEOTIDE SEQUENCE [LARGE SCALE GENOMIC DNA]</scope>
    <source>
        <strain evidence="2">cv. Nisqually</strain>
    </source>
</reference>
<sequence>MRTYYAYLINEKPRRDNTIIKGEDHLDYVRANKKDLCVEVYKGIHEVVLKGDIEGSSTGKIIVPSSLTGSPCYMINNYQYAMAICRAYGNPGLFITFTYKPDIITRVFRSKVIDMGLPYTHMLIWLHSNFKCRTAEDVDSIVSTKIPDKFTDLICYEIVSRFMIHGPCGLTNPKSQCMNEGYLFKYVTKGFDRCRVVVEKDRTDEIHAYMNCCFKCPYEARSMYDDIITRFKSSFAMPNLKLFDDELKNYVLYELELLFNVAASSLEKHKLPMHDGRLLSEIKNKLLREELNYDIADLIFLNLTENMRLSCNELLDDQKKEVSIFSSWILAIGDGTYQDVLFPDDYDVSMIKIPQDLLFETRSDPILAIVSAVYPSIRDINIDPCYFRERVIVTPRNIIVSEINDCIFNMLPGMKRIYLSTDIICKASSDGDNVDILYTVEFINQLEFNGVPSHTIFLRIGIPIMLLCNLNLSADLCNETRLIVTQLAERVIKAQIITSSFIGNHVFIPRIVFPINDTKCPFTIKRRQFPIRLCYAMTINKSQGQSLKVVRVFLKEQVFTHGQLYIALSRVTSKQELKIITCDAEGNHSIYVKNIVYKDALCSLSIS</sequence>
<accession>A0ACC0SUI4</accession>
<dbReference type="Proteomes" id="UP000006729">
    <property type="component" value="Chromosome 6"/>
</dbReference>
<dbReference type="EMBL" id="CM009295">
    <property type="protein sequence ID" value="KAI9392922.1"/>
    <property type="molecule type" value="Genomic_DNA"/>
</dbReference>
<comment type="caution">
    <text evidence="1">The sequence shown here is derived from an EMBL/GenBank/DDBJ whole genome shotgun (WGS) entry which is preliminary data.</text>
</comment>
<organism evidence="1 2">
    <name type="scientific">Populus trichocarpa</name>
    <name type="common">Western balsam poplar</name>
    <name type="synonym">Populus balsamifera subsp. trichocarpa</name>
    <dbReference type="NCBI Taxonomy" id="3694"/>
    <lineage>
        <taxon>Eukaryota</taxon>
        <taxon>Viridiplantae</taxon>
        <taxon>Streptophyta</taxon>
        <taxon>Embryophyta</taxon>
        <taxon>Tracheophyta</taxon>
        <taxon>Spermatophyta</taxon>
        <taxon>Magnoliopsida</taxon>
        <taxon>eudicotyledons</taxon>
        <taxon>Gunneridae</taxon>
        <taxon>Pentapetalae</taxon>
        <taxon>rosids</taxon>
        <taxon>fabids</taxon>
        <taxon>Malpighiales</taxon>
        <taxon>Salicaceae</taxon>
        <taxon>Saliceae</taxon>
        <taxon>Populus</taxon>
    </lineage>
</organism>
<name>A0ACC0SUI4_POPTR</name>